<reference evidence="3" key="1">
    <citation type="journal article" date="2016" name="Nature">
        <title>The genome of the seagrass Zostera marina reveals angiosperm adaptation to the sea.</title>
        <authorList>
            <person name="Olsen J.L."/>
            <person name="Rouze P."/>
            <person name="Verhelst B."/>
            <person name="Lin Y.-C."/>
            <person name="Bayer T."/>
            <person name="Collen J."/>
            <person name="Dattolo E."/>
            <person name="De Paoli E."/>
            <person name="Dittami S."/>
            <person name="Maumus F."/>
            <person name="Michel G."/>
            <person name="Kersting A."/>
            <person name="Lauritano C."/>
            <person name="Lohaus R."/>
            <person name="Toepel M."/>
            <person name="Tonon T."/>
            <person name="Vanneste K."/>
            <person name="Amirebrahimi M."/>
            <person name="Brakel J."/>
            <person name="Bostroem C."/>
            <person name="Chovatia M."/>
            <person name="Grimwood J."/>
            <person name="Jenkins J.W."/>
            <person name="Jueterbock A."/>
            <person name="Mraz A."/>
            <person name="Stam W.T."/>
            <person name="Tice H."/>
            <person name="Bornberg-Bauer E."/>
            <person name="Green P.J."/>
            <person name="Pearson G.A."/>
            <person name="Procaccini G."/>
            <person name="Duarte C.M."/>
            <person name="Schmutz J."/>
            <person name="Reusch T.B.H."/>
            <person name="Van de Peer Y."/>
        </authorList>
    </citation>
    <scope>NUCLEOTIDE SEQUENCE [LARGE SCALE GENOMIC DNA]</scope>
    <source>
        <strain evidence="3">cv. Finnish</strain>
    </source>
</reference>
<name>A0A0K9NRQ7_ZOSMR</name>
<protein>
    <submittedName>
        <fullName evidence="2">Uncharacterized protein</fullName>
    </submittedName>
</protein>
<sequence>MFSADGLVSGCILSSVFFNFLTISFCSTAYSYSLHLFYCKWIWNQFRPPHLILMISLKRKHNQKMDSSTLLPIDNGEDSGVAKDFCPIMNLPSTNKKS</sequence>
<dbReference type="AlphaFoldDB" id="A0A0K9NRQ7"/>
<keyword evidence="1" id="KW-0812">Transmembrane</keyword>
<keyword evidence="1" id="KW-0472">Membrane</keyword>
<gene>
    <name evidence="2" type="ORF">ZOSMA_6G02200</name>
</gene>
<feature type="transmembrane region" description="Helical" evidence="1">
    <location>
        <begin position="6"/>
        <end position="30"/>
    </location>
</feature>
<comment type="caution">
    <text evidence="2">The sequence shown here is derived from an EMBL/GenBank/DDBJ whole genome shotgun (WGS) entry which is preliminary data.</text>
</comment>
<keyword evidence="1" id="KW-1133">Transmembrane helix</keyword>
<evidence type="ECO:0000313" key="2">
    <source>
        <dbReference type="EMBL" id="KMZ59283.1"/>
    </source>
</evidence>
<proteinExistence type="predicted"/>
<evidence type="ECO:0000256" key="1">
    <source>
        <dbReference type="SAM" id="Phobius"/>
    </source>
</evidence>
<dbReference type="Proteomes" id="UP000036987">
    <property type="component" value="Unassembled WGS sequence"/>
</dbReference>
<accession>A0A0K9NRQ7</accession>
<evidence type="ECO:0000313" key="3">
    <source>
        <dbReference type="Proteomes" id="UP000036987"/>
    </source>
</evidence>
<dbReference type="EMBL" id="LFYR01001803">
    <property type="protein sequence ID" value="KMZ59283.1"/>
    <property type="molecule type" value="Genomic_DNA"/>
</dbReference>
<keyword evidence="3" id="KW-1185">Reference proteome</keyword>
<organism evidence="2 3">
    <name type="scientific">Zostera marina</name>
    <name type="common">Eelgrass</name>
    <dbReference type="NCBI Taxonomy" id="29655"/>
    <lineage>
        <taxon>Eukaryota</taxon>
        <taxon>Viridiplantae</taxon>
        <taxon>Streptophyta</taxon>
        <taxon>Embryophyta</taxon>
        <taxon>Tracheophyta</taxon>
        <taxon>Spermatophyta</taxon>
        <taxon>Magnoliopsida</taxon>
        <taxon>Liliopsida</taxon>
        <taxon>Zosteraceae</taxon>
        <taxon>Zostera</taxon>
    </lineage>
</organism>